<gene>
    <name evidence="2" type="ORF">EDC29_11250</name>
</gene>
<dbReference type="Proteomes" id="UP000295247">
    <property type="component" value="Unassembled WGS sequence"/>
</dbReference>
<reference evidence="2 3" key="1">
    <citation type="submission" date="2019-03" db="EMBL/GenBank/DDBJ databases">
        <title>Genomic Encyclopedia of Type Strains, Phase IV (KMG-IV): sequencing the most valuable type-strain genomes for metagenomic binning, comparative biology and taxonomic classification.</title>
        <authorList>
            <person name="Goeker M."/>
        </authorList>
    </citation>
    <scope>NUCLEOTIDE SEQUENCE [LARGE SCALE GENOMIC DNA]</scope>
    <source>
        <strain evidence="2 3">DSM 203</strain>
    </source>
</reference>
<dbReference type="Gene3D" id="3.30.450.40">
    <property type="match status" value="1"/>
</dbReference>
<dbReference type="EMBL" id="SMDC01000012">
    <property type="protein sequence ID" value="TCW34198.1"/>
    <property type="molecule type" value="Genomic_DNA"/>
</dbReference>
<evidence type="ECO:0000259" key="1">
    <source>
        <dbReference type="PROSITE" id="PS51833"/>
    </source>
</evidence>
<dbReference type="PROSITE" id="PS51833">
    <property type="entry name" value="HDOD"/>
    <property type="match status" value="1"/>
</dbReference>
<dbReference type="Gene3D" id="1.10.3210.10">
    <property type="entry name" value="Hypothetical protein af1432"/>
    <property type="match status" value="1"/>
</dbReference>
<dbReference type="AlphaFoldDB" id="A0A4R4A624"/>
<accession>A0A4R4A624</accession>
<name>A0A4R4A624_MARGR</name>
<evidence type="ECO:0000313" key="2">
    <source>
        <dbReference type="EMBL" id="TCW34198.1"/>
    </source>
</evidence>
<dbReference type="PANTHER" id="PTHR33525:SF4">
    <property type="entry name" value="CYCLIC DI-GMP PHOSPHODIESTERASE CDGJ"/>
    <property type="match status" value="1"/>
</dbReference>
<dbReference type="SUPFAM" id="SSF109604">
    <property type="entry name" value="HD-domain/PDEase-like"/>
    <property type="match status" value="1"/>
</dbReference>
<protein>
    <submittedName>
        <fullName evidence="2">HD-like signal output (HDOD) protein</fullName>
    </submittedName>
</protein>
<evidence type="ECO:0000313" key="3">
    <source>
        <dbReference type="Proteomes" id="UP000295247"/>
    </source>
</evidence>
<sequence length="470" mass="51798">MEQDWMGQLTALVEPGRLPVLARSRERLRGLLAGPETSRQRMAAVLLDDPALALQALHRANAVPHRHFRTEIATLEDAVHMLGERGLARLLEEVVEAERELEGNRLRAYRHALARGALAGALAADWAACGRDMFPAEVAAAALLHTLGEFVLLAVGDRRIGRYLQLVYLHHVLPHEADYVALSDSLGTLGYRLACRWALPEMVRESMRPHNAAHSRPLGAMLANQMARDACSGWRHPFSGRDLWLASELLELSPDVLTRRVNRVLALTRERLPVLAETALMPLPTPACAPAVWDLRAPYQAPFCLAPRADELARCRHRLECGGGEERLLTTLLYGLHRGLGLNRVAFFACAPDDRTLTPRLFVGSEFEPEFNQGGWRHRARTLLEGLLDAPGVVRVGCGGTVTLPDELAERLGVDAFLAMPLWRGGVVLGLIYADRRCVCCHLDAGIEARFAALVMRASEILSRSSGELS</sequence>
<dbReference type="Pfam" id="PF08668">
    <property type="entry name" value="HDOD"/>
    <property type="match status" value="1"/>
</dbReference>
<comment type="caution">
    <text evidence="2">The sequence shown here is derived from an EMBL/GenBank/DDBJ whole genome shotgun (WGS) entry which is preliminary data.</text>
</comment>
<dbReference type="InterPro" id="IPR029016">
    <property type="entry name" value="GAF-like_dom_sf"/>
</dbReference>
<dbReference type="PANTHER" id="PTHR33525">
    <property type="match status" value="1"/>
</dbReference>
<proteinExistence type="predicted"/>
<dbReference type="InterPro" id="IPR052340">
    <property type="entry name" value="RNase_Y/CdgJ"/>
</dbReference>
<feature type="domain" description="HDOD" evidence="1">
    <location>
        <begin position="18"/>
        <end position="213"/>
    </location>
</feature>
<dbReference type="SUPFAM" id="SSF55781">
    <property type="entry name" value="GAF domain-like"/>
    <property type="match status" value="1"/>
</dbReference>
<organism evidence="2 3">
    <name type="scientific">Marichromatium gracile</name>
    <name type="common">Chromatium gracile</name>
    <dbReference type="NCBI Taxonomy" id="1048"/>
    <lineage>
        <taxon>Bacteria</taxon>
        <taxon>Pseudomonadati</taxon>
        <taxon>Pseudomonadota</taxon>
        <taxon>Gammaproteobacteria</taxon>
        <taxon>Chromatiales</taxon>
        <taxon>Chromatiaceae</taxon>
        <taxon>Marichromatium</taxon>
    </lineage>
</organism>
<dbReference type="InterPro" id="IPR013976">
    <property type="entry name" value="HDOD"/>
</dbReference>